<reference evidence="1" key="1">
    <citation type="submission" date="2020-11" db="EMBL/GenBank/DDBJ databases">
        <authorList>
            <person name="Tran Van P."/>
        </authorList>
    </citation>
    <scope>NUCLEOTIDE SEQUENCE</scope>
</reference>
<sequence length="129" mass="14403">MASLVLTDSAQLTADGFEKLQDQIIRKEVRKFAWNERAGNGYEISPPARIRTLTSPSPTIQTRRTQFCEQLSLKELNQHLRGGRVENHLGKTSPSSSDRDLNLNLPIQGSLAQRKTSTLANYATEAGFF</sequence>
<organism evidence="1">
    <name type="scientific">Timema bartmani</name>
    <dbReference type="NCBI Taxonomy" id="61472"/>
    <lineage>
        <taxon>Eukaryota</taxon>
        <taxon>Metazoa</taxon>
        <taxon>Ecdysozoa</taxon>
        <taxon>Arthropoda</taxon>
        <taxon>Hexapoda</taxon>
        <taxon>Insecta</taxon>
        <taxon>Pterygota</taxon>
        <taxon>Neoptera</taxon>
        <taxon>Polyneoptera</taxon>
        <taxon>Phasmatodea</taxon>
        <taxon>Timematodea</taxon>
        <taxon>Timematoidea</taxon>
        <taxon>Timematidae</taxon>
        <taxon>Timema</taxon>
    </lineage>
</organism>
<proteinExistence type="predicted"/>
<evidence type="ECO:0000313" key="1">
    <source>
        <dbReference type="EMBL" id="CAD7439916.1"/>
    </source>
</evidence>
<dbReference type="AlphaFoldDB" id="A0A7R9ER80"/>
<accession>A0A7R9ER80</accession>
<gene>
    <name evidence="1" type="ORF">TBIB3V08_LOCUS2455</name>
</gene>
<protein>
    <submittedName>
        <fullName evidence="1">Uncharacterized protein</fullName>
    </submittedName>
</protein>
<name>A0A7R9ER80_9NEOP</name>
<dbReference type="EMBL" id="OD564819">
    <property type="protein sequence ID" value="CAD7439916.1"/>
    <property type="molecule type" value="Genomic_DNA"/>
</dbReference>